<reference evidence="4 5" key="1">
    <citation type="submission" date="2020-03" db="EMBL/GenBank/DDBJ databases">
        <title>Whole genome shotgun sequence of Phytohabitans flavus NBRC 107702.</title>
        <authorList>
            <person name="Komaki H."/>
            <person name="Tamura T."/>
        </authorList>
    </citation>
    <scope>NUCLEOTIDE SEQUENCE [LARGE SCALE GENOMIC DNA]</scope>
    <source>
        <strain evidence="4 5">NBRC 107702</strain>
    </source>
</reference>
<dbReference type="EMBL" id="AP022870">
    <property type="protein sequence ID" value="BCB76636.1"/>
    <property type="molecule type" value="Genomic_DNA"/>
</dbReference>
<accession>A0A6F8XS45</accession>
<protein>
    <submittedName>
        <fullName evidence="4">Sugar ABC transporter substrate-binding protein</fullName>
    </submittedName>
</protein>
<evidence type="ECO:0000256" key="1">
    <source>
        <dbReference type="ARBA" id="ARBA00008520"/>
    </source>
</evidence>
<reference evidence="4 5" key="2">
    <citation type="submission" date="2020-03" db="EMBL/GenBank/DDBJ databases">
        <authorList>
            <person name="Ichikawa N."/>
            <person name="Kimura A."/>
            <person name="Kitahashi Y."/>
            <person name="Uohara A."/>
        </authorList>
    </citation>
    <scope>NUCLEOTIDE SEQUENCE [LARGE SCALE GENOMIC DNA]</scope>
    <source>
        <strain evidence="4 5">NBRC 107702</strain>
    </source>
</reference>
<keyword evidence="2" id="KW-0813">Transport</keyword>
<name>A0A6F8XS45_9ACTN</name>
<keyword evidence="5" id="KW-1185">Reference proteome</keyword>
<comment type="similarity">
    <text evidence="1">Belongs to the bacterial solute-binding protein 1 family.</text>
</comment>
<dbReference type="PANTHER" id="PTHR43649:SF29">
    <property type="entry name" value="OSMOPROTECTIVE COMPOUNDS-BINDING PROTEIN GGTB"/>
    <property type="match status" value="1"/>
</dbReference>
<evidence type="ECO:0000313" key="4">
    <source>
        <dbReference type="EMBL" id="BCB76636.1"/>
    </source>
</evidence>
<dbReference type="InterPro" id="IPR006059">
    <property type="entry name" value="SBP"/>
</dbReference>
<dbReference type="AlphaFoldDB" id="A0A6F8XS45"/>
<gene>
    <name evidence="4" type="ORF">Pflav_030460</name>
</gene>
<evidence type="ECO:0000256" key="3">
    <source>
        <dbReference type="SAM" id="SignalP"/>
    </source>
</evidence>
<dbReference type="PANTHER" id="PTHR43649">
    <property type="entry name" value="ARABINOSE-BINDING PROTEIN-RELATED"/>
    <property type="match status" value="1"/>
</dbReference>
<dbReference type="SUPFAM" id="SSF53850">
    <property type="entry name" value="Periplasmic binding protein-like II"/>
    <property type="match status" value="1"/>
</dbReference>
<feature type="signal peptide" evidence="3">
    <location>
        <begin position="1"/>
        <end position="23"/>
    </location>
</feature>
<sequence length="439" mass="45143">MAMSNRRLLRLTAGFSLAVTALAACSESTAPDSAAPGGAVSGDVSVMAVWTGEERAAFQAVLDGFTRDHPGVRVTYTSAGNNLPTVLGTAVEGGDPPDLAVVPQPALVTQFRERGALKPLDFLRAGVEADFPPDIARIGVADGHMYSFVFKAANKSTLWYNVAAFEDAGVKPPGTWDELIAAAGTLKAAGTPAYAIAGADGWTLTDLFENIYLRQAGPEKYDQLAAHEIPWTDPSVVAALRTMTQVLGDSANIAGGTTGALQTDLPTASAKVLSDKPSAAVVIEGDFVPTAIADNPAVKGGEHYAVVPFPSIGGSDPATVVGGGDSVVMFADSPASRALATYLTTPAAARIWAERGGFSSPNRQLPGDAYPDELARTTANAVANAKTFRFDMSDLAPVAFGGTAGQGEFKLLQDLLANPSDVDGTAKRLEAAAAAAYGG</sequence>
<organism evidence="4 5">
    <name type="scientific">Phytohabitans flavus</name>
    <dbReference type="NCBI Taxonomy" id="1076124"/>
    <lineage>
        <taxon>Bacteria</taxon>
        <taxon>Bacillati</taxon>
        <taxon>Actinomycetota</taxon>
        <taxon>Actinomycetes</taxon>
        <taxon>Micromonosporales</taxon>
        <taxon>Micromonosporaceae</taxon>
    </lineage>
</organism>
<dbReference type="Proteomes" id="UP000502508">
    <property type="component" value="Chromosome"/>
</dbReference>
<keyword evidence="3" id="KW-0732">Signal</keyword>
<dbReference type="Gene3D" id="3.40.190.10">
    <property type="entry name" value="Periplasmic binding protein-like II"/>
    <property type="match status" value="2"/>
</dbReference>
<evidence type="ECO:0000313" key="5">
    <source>
        <dbReference type="Proteomes" id="UP000502508"/>
    </source>
</evidence>
<dbReference type="InterPro" id="IPR050490">
    <property type="entry name" value="Bact_solute-bd_prot1"/>
</dbReference>
<dbReference type="KEGG" id="pfla:Pflav_030460"/>
<dbReference type="Pfam" id="PF01547">
    <property type="entry name" value="SBP_bac_1"/>
    <property type="match status" value="1"/>
</dbReference>
<feature type="chain" id="PRO_5026007760" evidence="3">
    <location>
        <begin position="24"/>
        <end position="439"/>
    </location>
</feature>
<evidence type="ECO:0000256" key="2">
    <source>
        <dbReference type="ARBA" id="ARBA00022448"/>
    </source>
</evidence>
<dbReference type="PROSITE" id="PS51257">
    <property type="entry name" value="PROKAR_LIPOPROTEIN"/>
    <property type="match status" value="1"/>
</dbReference>
<proteinExistence type="inferred from homology"/>